<feature type="compositionally biased region" description="Low complexity" evidence="1">
    <location>
        <begin position="320"/>
        <end position="332"/>
    </location>
</feature>
<protein>
    <submittedName>
        <fullName evidence="2">Uncharacterized protein</fullName>
    </submittedName>
</protein>
<evidence type="ECO:0000313" key="2">
    <source>
        <dbReference type="EMBL" id="KAK1793816.1"/>
    </source>
</evidence>
<proteinExistence type="predicted"/>
<feature type="region of interest" description="Disordered" evidence="1">
    <location>
        <begin position="147"/>
        <end position="366"/>
    </location>
</feature>
<reference evidence="2" key="1">
    <citation type="submission" date="2023-03" db="EMBL/GenBank/DDBJ databases">
        <title>Electrophorus voltai genome.</title>
        <authorList>
            <person name="Bian C."/>
        </authorList>
    </citation>
    <scope>NUCLEOTIDE SEQUENCE</scope>
    <source>
        <strain evidence="2">CB-2022</strain>
        <tissue evidence="2">Muscle</tissue>
    </source>
</reference>
<comment type="caution">
    <text evidence="2">The sequence shown here is derived from an EMBL/GenBank/DDBJ whole genome shotgun (WGS) entry which is preliminary data.</text>
</comment>
<feature type="compositionally biased region" description="Polar residues" evidence="1">
    <location>
        <begin position="171"/>
        <end position="185"/>
    </location>
</feature>
<dbReference type="AlphaFoldDB" id="A0AAD9DTX1"/>
<feature type="compositionally biased region" description="Polar residues" evidence="1">
    <location>
        <begin position="67"/>
        <end position="79"/>
    </location>
</feature>
<feature type="compositionally biased region" description="Polar residues" evidence="1">
    <location>
        <begin position="262"/>
        <end position="271"/>
    </location>
</feature>
<evidence type="ECO:0000256" key="1">
    <source>
        <dbReference type="SAM" id="MobiDB-lite"/>
    </source>
</evidence>
<feature type="compositionally biased region" description="Polar residues" evidence="1">
    <location>
        <begin position="8"/>
        <end position="27"/>
    </location>
</feature>
<dbReference type="Proteomes" id="UP001239994">
    <property type="component" value="Unassembled WGS sequence"/>
</dbReference>
<feature type="compositionally biased region" description="Basic and acidic residues" evidence="1">
    <location>
        <begin position="28"/>
        <end position="40"/>
    </location>
</feature>
<feature type="region of interest" description="Disordered" evidence="1">
    <location>
        <begin position="1"/>
        <end position="88"/>
    </location>
</feature>
<dbReference type="EMBL" id="JAROKS010000017">
    <property type="protein sequence ID" value="KAK1793816.1"/>
    <property type="molecule type" value="Genomic_DNA"/>
</dbReference>
<name>A0AAD9DTX1_9TELE</name>
<evidence type="ECO:0000313" key="3">
    <source>
        <dbReference type="Proteomes" id="UP001239994"/>
    </source>
</evidence>
<keyword evidence="3" id="KW-1185">Reference proteome</keyword>
<gene>
    <name evidence="2" type="ORF">P4O66_001542</name>
</gene>
<organism evidence="2 3">
    <name type="scientific">Electrophorus voltai</name>
    <dbReference type="NCBI Taxonomy" id="2609070"/>
    <lineage>
        <taxon>Eukaryota</taxon>
        <taxon>Metazoa</taxon>
        <taxon>Chordata</taxon>
        <taxon>Craniata</taxon>
        <taxon>Vertebrata</taxon>
        <taxon>Euteleostomi</taxon>
        <taxon>Actinopterygii</taxon>
        <taxon>Neopterygii</taxon>
        <taxon>Teleostei</taxon>
        <taxon>Ostariophysi</taxon>
        <taxon>Gymnotiformes</taxon>
        <taxon>Gymnotoidei</taxon>
        <taxon>Gymnotidae</taxon>
        <taxon>Electrophorus</taxon>
    </lineage>
</organism>
<accession>A0AAD9DTX1</accession>
<sequence length="542" mass="58852">MRAGTPQARYTDQTSRGTPGVPSNSQRGRTEKGTRIEKGGKAGPQEPEQTEKNGESFAPRTALTKDINFSATEDVSTQKVRQERHREWRVEGRRARPLYSTSRSGRDLSSSMTQARNMASVPLQIFGFWDIIRLVVLKEDNEIKQDKRGRGTPILSGSMEAGEELPPCLDQCSSSGNSSQLQVPGSSHLAGLVMVSPDQLPGGEGSPASRTTSDAQKPSDCPPRCCGTSPPAPLNAPSWGTSQPGLGTAPSRTDGFSRGCGVQQSRPSTTGGKRREDEEELLPTGHMDSAARRSTQGPRLKNASLGLNKPGANLTRNAHTHTLSPSSTSTGSIMDRPDRIDGIDEPDGRRGERVGGVPGPVRRKPWSTIHQGGPFTSQGADLSSPPEVFFHSEAPLKNYQGVASEVTGLASVCAANRHHRVRARVREAWLKRREPEYRWGPPKYSQIWFVEKQARRTNYPPSTTWEEYDACASTATSYHTAFQADFTHTNLMVSLKAAHVPRGRAGLSPQIHSPLAKMFLMLFFGSGRNQYALAASLAASTC</sequence>
<feature type="compositionally biased region" description="Basic and acidic residues" evidence="1">
    <location>
        <begin position="335"/>
        <end position="353"/>
    </location>
</feature>